<name>A0A2S9WXD8_9FLAO</name>
<dbReference type="GO" id="GO:0000155">
    <property type="term" value="F:phosphorelay sensor kinase activity"/>
    <property type="evidence" value="ECO:0007669"/>
    <property type="project" value="InterPro"/>
</dbReference>
<evidence type="ECO:0000256" key="5">
    <source>
        <dbReference type="PROSITE-ProRule" id="PRU00169"/>
    </source>
</evidence>
<dbReference type="EC" id="2.7.13.3" evidence="2"/>
<dbReference type="SUPFAM" id="SSF52172">
    <property type="entry name" value="CheY-like"/>
    <property type="match status" value="1"/>
</dbReference>
<dbReference type="PANTHER" id="PTHR45339:SF1">
    <property type="entry name" value="HYBRID SIGNAL TRANSDUCTION HISTIDINE KINASE J"/>
    <property type="match status" value="1"/>
</dbReference>
<keyword evidence="4" id="KW-0902">Two-component regulatory system</keyword>
<dbReference type="SUPFAM" id="SSF55874">
    <property type="entry name" value="ATPase domain of HSP90 chaperone/DNA topoisomerase II/histidine kinase"/>
    <property type="match status" value="1"/>
</dbReference>
<reference evidence="10 11" key="1">
    <citation type="submission" date="2016-11" db="EMBL/GenBank/DDBJ databases">
        <title>Trade-off between light-utilization and light-protection in marine flavobacteria.</title>
        <authorList>
            <person name="Kumagai Y."/>
        </authorList>
    </citation>
    <scope>NUCLEOTIDE SEQUENCE [LARGE SCALE GENOMIC DNA]</scope>
    <source>
        <strain evidence="10 11">JCM 17109</strain>
    </source>
</reference>
<gene>
    <name evidence="10" type="ORF">BST86_14105</name>
</gene>
<evidence type="ECO:0000256" key="4">
    <source>
        <dbReference type="ARBA" id="ARBA00023012"/>
    </source>
</evidence>
<evidence type="ECO:0000313" key="10">
    <source>
        <dbReference type="EMBL" id="PRP68142.1"/>
    </source>
</evidence>
<evidence type="ECO:0000259" key="8">
    <source>
        <dbReference type="PROSITE" id="PS50109"/>
    </source>
</evidence>
<dbReference type="InterPro" id="IPR004358">
    <property type="entry name" value="Sig_transdc_His_kin-like_C"/>
</dbReference>
<feature type="domain" description="Response regulatory" evidence="9">
    <location>
        <begin position="619"/>
        <end position="732"/>
    </location>
</feature>
<feature type="repeat" description="TPR" evidence="6">
    <location>
        <begin position="196"/>
        <end position="229"/>
    </location>
</feature>
<keyword evidence="7" id="KW-1133">Transmembrane helix</keyword>
<comment type="catalytic activity">
    <reaction evidence="1">
        <text>ATP + protein L-histidine = ADP + protein N-phospho-L-histidine.</text>
        <dbReference type="EC" id="2.7.13.3"/>
    </reaction>
</comment>
<dbReference type="EMBL" id="MQUC01000003">
    <property type="protein sequence ID" value="PRP68142.1"/>
    <property type="molecule type" value="Genomic_DNA"/>
</dbReference>
<keyword evidence="3 5" id="KW-0597">Phosphoprotein</keyword>
<dbReference type="Pfam" id="PF02518">
    <property type="entry name" value="HATPase_c"/>
    <property type="match status" value="1"/>
</dbReference>
<dbReference type="CDD" id="cd17546">
    <property type="entry name" value="REC_hyHK_CKI1_RcsC-like"/>
    <property type="match status" value="1"/>
</dbReference>
<dbReference type="SMART" id="SM00028">
    <property type="entry name" value="TPR"/>
    <property type="match status" value="2"/>
</dbReference>
<dbReference type="SUPFAM" id="SSF48452">
    <property type="entry name" value="TPR-like"/>
    <property type="match status" value="1"/>
</dbReference>
<dbReference type="SMART" id="SM00388">
    <property type="entry name" value="HisKA"/>
    <property type="match status" value="1"/>
</dbReference>
<dbReference type="RefSeq" id="WP_105983820.1">
    <property type="nucleotide sequence ID" value="NZ_MQUC01000003.1"/>
</dbReference>
<evidence type="ECO:0000256" key="2">
    <source>
        <dbReference type="ARBA" id="ARBA00012438"/>
    </source>
</evidence>
<dbReference type="SMART" id="SM00387">
    <property type="entry name" value="HATPase_c"/>
    <property type="match status" value="1"/>
</dbReference>
<evidence type="ECO:0000256" key="1">
    <source>
        <dbReference type="ARBA" id="ARBA00000085"/>
    </source>
</evidence>
<dbReference type="PANTHER" id="PTHR45339">
    <property type="entry name" value="HYBRID SIGNAL TRANSDUCTION HISTIDINE KINASE J"/>
    <property type="match status" value="1"/>
</dbReference>
<dbReference type="SUPFAM" id="SSF47384">
    <property type="entry name" value="Homodimeric domain of signal transducing histidine kinase"/>
    <property type="match status" value="1"/>
</dbReference>
<dbReference type="InterPro" id="IPR005467">
    <property type="entry name" value="His_kinase_dom"/>
</dbReference>
<evidence type="ECO:0000256" key="6">
    <source>
        <dbReference type="PROSITE-ProRule" id="PRU00339"/>
    </source>
</evidence>
<dbReference type="Gene3D" id="1.10.287.130">
    <property type="match status" value="1"/>
</dbReference>
<proteinExistence type="predicted"/>
<keyword evidence="6" id="KW-0802">TPR repeat</keyword>
<keyword evidence="7" id="KW-0812">Transmembrane</keyword>
<dbReference type="InterPro" id="IPR011006">
    <property type="entry name" value="CheY-like_superfamily"/>
</dbReference>
<dbReference type="InterPro" id="IPR036890">
    <property type="entry name" value="HATPase_C_sf"/>
</dbReference>
<dbReference type="Proteomes" id="UP000239532">
    <property type="component" value="Unassembled WGS sequence"/>
</dbReference>
<keyword evidence="11" id="KW-1185">Reference proteome</keyword>
<dbReference type="InterPro" id="IPR036097">
    <property type="entry name" value="HisK_dim/P_sf"/>
</dbReference>
<dbReference type="OrthoDB" id="4457677at2"/>
<evidence type="ECO:0000256" key="3">
    <source>
        <dbReference type="ARBA" id="ARBA00022553"/>
    </source>
</evidence>
<keyword evidence="7" id="KW-0472">Membrane</keyword>
<dbReference type="Gene3D" id="1.25.40.10">
    <property type="entry name" value="Tetratricopeptide repeat domain"/>
    <property type="match status" value="1"/>
</dbReference>
<dbReference type="Gene3D" id="3.40.50.2300">
    <property type="match status" value="1"/>
</dbReference>
<dbReference type="InterPro" id="IPR003661">
    <property type="entry name" value="HisK_dim/P_dom"/>
</dbReference>
<evidence type="ECO:0000313" key="11">
    <source>
        <dbReference type="Proteomes" id="UP000239532"/>
    </source>
</evidence>
<feature type="transmembrane region" description="Helical" evidence="7">
    <location>
        <begin position="313"/>
        <end position="335"/>
    </location>
</feature>
<dbReference type="InterPro" id="IPR003594">
    <property type="entry name" value="HATPase_dom"/>
</dbReference>
<protein>
    <recommendedName>
        <fullName evidence="2">histidine kinase</fullName>
        <ecNumber evidence="2">2.7.13.3</ecNumber>
    </recommendedName>
</protein>
<dbReference type="PROSITE" id="PS50110">
    <property type="entry name" value="RESPONSE_REGULATORY"/>
    <property type="match status" value="1"/>
</dbReference>
<sequence>MSLLTLLFFAVGKAQRSVESDSIKRTTVATEELLRDMMFESFQLYSEGDFQGSLKNNLATIKLAEASNNLEIAHESYSYLGYDYLILEDTVKALEAFEKSYYYARKTRDSRQIANAYTDFAAVYVQDSATYEKGLHYFKNAFTIYHTLKDSSGLHGSYYDYAKVLLSRGEKKEFNEVVDSLMNYSGYSELNPGYKARSYNLKAQSYLIRGDVDQALQNLNVALELGEESHSNFILEEIYKIYATALESKQDYKMAYAMMVKYDSIFNINQKDRSYSESRKIAAKYEVAEVQEDLLQAQLEKDLEQEKVQNRTIINYILIGVILLGLGLIVFLYYISRRRKSYITALRTKNIQVEKAKLEAERLAKVKSNFFSTVSHELRTPLYGVIGLSSILLEKNKDKDNLQELQSLKFSADYLLALVNDVLHLNKIDSQNRLENHGDVFNLVDLIDNITSSFEYLRVQNNNELEVEYAQQPPHLVKGNSTVLSQILMNLIGNACKFTENGRILVRIASNATKDNDCDIKFSVQDTGPGIAPDKVKQIFEEFAQGESKNITFQGTGLGLSIVKRLLRASGSEIHVESALGKGSTFSFSMTYEVIEQESAKKLNIPLKVYDVSELKDKKILIVEDNQINQMVTKKILEKFEVQCDIAGNGKIAVEKVRDNSYDLVLMDIHMPVMNGIESTKEIRKFSKVPILALTAVELEEMREQIYNSGMNDIIVKPYDVKHFQQAILRSMATY</sequence>
<dbReference type="SMART" id="SM00448">
    <property type="entry name" value="REC"/>
    <property type="match status" value="1"/>
</dbReference>
<dbReference type="Gene3D" id="3.30.565.10">
    <property type="entry name" value="Histidine kinase-like ATPase, C-terminal domain"/>
    <property type="match status" value="1"/>
</dbReference>
<feature type="modified residue" description="4-aspartylphosphate" evidence="5">
    <location>
        <position position="668"/>
    </location>
</feature>
<dbReference type="Pfam" id="PF00512">
    <property type="entry name" value="HisKA"/>
    <property type="match status" value="1"/>
</dbReference>
<dbReference type="PROSITE" id="PS50109">
    <property type="entry name" value="HIS_KIN"/>
    <property type="match status" value="1"/>
</dbReference>
<dbReference type="CDD" id="cd00082">
    <property type="entry name" value="HisKA"/>
    <property type="match status" value="1"/>
</dbReference>
<organism evidence="10 11">
    <name type="scientific">Nonlabens agnitus</name>
    <dbReference type="NCBI Taxonomy" id="870484"/>
    <lineage>
        <taxon>Bacteria</taxon>
        <taxon>Pseudomonadati</taxon>
        <taxon>Bacteroidota</taxon>
        <taxon>Flavobacteriia</taxon>
        <taxon>Flavobacteriales</taxon>
        <taxon>Flavobacteriaceae</taxon>
        <taxon>Nonlabens</taxon>
    </lineage>
</organism>
<feature type="domain" description="Histidine kinase" evidence="8">
    <location>
        <begin position="373"/>
        <end position="594"/>
    </location>
</feature>
<dbReference type="Pfam" id="PF00072">
    <property type="entry name" value="Response_reg"/>
    <property type="match status" value="1"/>
</dbReference>
<evidence type="ECO:0000256" key="7">
    <source>
        <dbReference type="SAM" id="Phobius"/>
    </source>
</evidence>
<comment type="caution">
    <text evidence="10">The sequence shown here is derived from an EMBL/GenBank/DDBJ whole genome shotgun (WGS) entry which is preliminary data.</text>
</comment>
<accession>A0A2S9WXD8</accession>
<dbReference type="PRINTS" id="PR00344">
    <property type="entry name" value="BCTRLSENSOR"/>
</dbReference>
<dbReference type="PROSITE" id="PS50005">
    <property type="entry name" value="TPR"/>
    <property type="match status" value="1"/>
</dbReference>
<dbReference type="InterPro" id="IPR019734">
    <property type="entry name" value="TPR_rpt"/>
</dbReference>
<evidence type="ECO:0000259" key="9">
    <source>
        <dbReference type="PROSITE" id="PS50110"/>
    </source>
</evidence>
<dbReference type="CDD" id="cd16922">
    <property type="entry name" value="HATPase_EvgS-ArcB-TorS-like"/>
    <property type="match status" value="1"/>
</dbReference>
<dbReference type="InterPro" id="IPR001789">
    <property type="entry name" value="Sig_transdc_resp-reg_receiver"/>
</dbReference>
<dbReference type="AlphaFoldDB" id="A0A2S9WXD8"/>
<dbReference type="InterPro" id="IPR011990">
    <property type="entry name" value="TPR-like_helical_dom_sf"/>
</dbReference>